<name>T0IJ59_9SPHN</name>
<keyword evidence="2" id="KW-1185">Reference proteome</keyword>
<protein>
    <submittedName>
        <fullName evidence="1">Uncharacterized protein</fullName>
    </submittedName>
</protein>
<evidence type="ECO:0000313" key="2">
    <source>
        <dbReference type="Proteomes" id="UP000015527"/>
    </source>
</evidence>
<comment type="caution">
    <text evidence="1">The sequence shown here is derived from an EMBL/GenBank/DDBJ whole genome shotgun (WGS) entry which is preliminary data.</text>
</comment>
<gene>
    <name evidence="1" type="ORF">L284_19010</name>
</gene>
<dbReference type="EMBL" id="ATHL01000127">
    <property type="protein sequence ID" value="EQB09694.1"/>
    <property type="molecule type" value="Genomic_DNA"/>
</dbReference>
<accession>T0IJ59</accession>
<evidence type="ECO:0000313" key="1">
    <source>
        <dbReference type="EMBL" id="EQB09694.1"/>
    </source>
</evidence>
<dbReference type="PATRIC" id="fig|1096930.3.peg.3748"/>
<dbReference type="OrthoDB" id="7510296at2"/>
<dbReference type="RefSeq" id="WP_021235551.1">
    <property type="nucleotide sequence ID" value="NZ_ATHL01000127.1"/>
</dbReference>
<proteinExistence type="predicted"/>
<sequence length="83" mass="9758">MADDQLTLPLSDDDLIRLARHRYDQADRDGATEEDFRQLCDIFPAVLQRLQDKGEATRDIVEIQHIDLRRPESWRHLMSEPAE</sequence>
<dbReference type="AlphaFoldDB" id="T0IJ59"/>
<dbReference type="Proteomes" id="UP000015527">
    <property type="component" value="Unassembled WGS sequence"/>
</dbReference>
<organism evidence="1 2">
    <name type="scientific">Novosphingobium lindaniclasticum LE124</name>
    <dbReference type="NCBI Taxonomy" id="1096930"/>
    <lineage>
        <taxon>Bacteria</taxon>
        <taxon>Pseudomonadati</taxon>
        <taxon>Pseudomonadota</taxon>
        <taxon>Alphaproteobacteria</taxon>
        <taxon>Sphingomonadales</taxon>
        <taxon>Sphingomonadaceae</taxon>
        <taxon>Novosphingobium</taxon>
    </lineage>
</organism>
<reference evidence="1 2" key="1">
    <citation type="journal article" date="2013" name="Genome Announc.">
        <title>Genome Sequence of Novosphingobium lindaniclasticum LE124T, Isolated from a Hexachlorocyclohexane Dumpsite.</title>
        <authorList>
            <person name="Saxena A."/>
            <person name="Nayyar N."/>
            <person name="Sangwan N."/>
            <person name="Kumari R."/>
            <person name="Khurana J.P."/>
            <person name="Lal R."/>
        </authorList>
    </citation>
    <scope>NUCLEOTIDE SEQUENCE [LARGE SCALE GENOMIC DNA]</scope>
    <source>
        <strain evidence="1 2">LE124</strain>
    </source>
</reference>